<dbReference type="Pfam" id="PF14841">
    <property type="entry name" value="FliG_M"/>
    <property type="match status" value="1"/>
</dbReference>
<evidence type="ECO:0000259" key="3">
    <source>
        <dbReference type="Pfam" id="PF14841"/>
    </source>
</evidence>
<name>A0ABY8LC07_9RHOB</name>
<dbReference type="EMBL" id="CP122537">
    <property type="protein sequence ID" value="WGH78863.1"/>
    <property type="molecule type" value="Genomic_DNA"/>
</dbReference>
<evidence type="ECO:0000313" key="5">
    <source>
        <dbReference type="Proteomes" id="UP001243420"/>
    </source>
</evidence>
<dbReference type="Pfam" id="PF01706">
    <property type="entry name" value="FliG_C"/>
    <property type="match status" value="1"/>
</dbReference>
<dbReference type="RefSeq" id="WP_279965614.1">
    <property type="nucleotide sequence ID" value="NZ_CP122537.1"/>
</dbReference>
<dbReference type="PRINTS" id="PR00954">
    <property type="entry name" value="FLGMOTORFLIG"/>
</dbReference>
<proteinExistence type="predicted"/>
<dbReference type="InterPro" id="IPR000090">
    <property type="entry name" value="Flg_Motor_Flig"/>
</dbReference>
<reference evidence="4 5" key="1">
    <citation type="submission" date="2023-04" db="EMBL/GenBank/DDBJ databases">
        <title>Jannaschia ovalis sp. nov., a marine bacterium isolated from sea tidal flat.</title>
        <authorList>
            <person name="Kwon D.Y."/>
            <person name="Kim J.-J."/>
        </authorList>
    </citation>
    <scope>NUCLEOTIDE SEQUENCE [LARGE SCALE GENOMIC DNA]</scope>
    <source>
        <strain evidence="4 5">GRR-S6-38</strain>
    </source>
</reference>
<dbReference type="Gene3D" id="1.10.220.30">
    <property type="match status" value="2"/>
</dbReference>
<protein>
    <submittedName>
        <fullName evidence="4">FliG C-terminal domain-containing protein</fullName>
    </submittedName>
</protein>
<evidence type="ECO:0000256" key="1">
    <source>
        <dbReference type="ARBA" id="ARBA00025598"/>
    </source>
</evidence>
<evidence type="ECO:0000313" key="4">
    <source>
        <dbReference type="EMBL" id="WGH78863.1"/>
    </source>
</evidence>
<dbReference type="PANTHER" id="PTHR30534:SF0">
    <property type="entry name" value="FLAGELLAR MOTOR SWITCH PROTEIN FLIG"/>
    <property type="match status" value="1"/>
</dbReference>
<keyword evidence="5" id="KW-1185">Reference proteome</keyword>
<dbReference type="InterPro" id="IPR011002">
    <property type="entry name" value="FliG_a-hlx"/>
</dbReference>
<dbReference type="InterPro" id="IPR032779">
    <property type="entry name" value="FliG_M"/>
</dbReference>
<feature type="domain" description="Flagellar motor switch protein FliG C-terminal" evidence="2">
    <location>
        <begin position="206"/>
        <end position="316"/>
    </location>
</feature>
<sequence length="326" mass="34014">MIQLLVSGGLDPGLRDLPPDQQRALVSDMAGLRFIDRATLAAVVAEFAAELDSIGLHFPRDPAKVIARLDAALAPEVLESLVADLGLDPPAGDAIWQDVAGQPDEGLVAIMAHESEEVCAVLLSKLPPPRAAGLLALMDKPRAEAIAAAFARTEEVTPDAVARIGRALGLQSSNVPAPAFAGDSVARVGQILNAATSGLRRDLMDRLDAVDAPFAARVRAAVFSFENIPDRVDPRDVPKVLRGVENAQVVAAIGGAGEAMAPVVDFILGAISSRLADQIRDEIAERGKIAPDEAEAAMAAVVASIRELEEAGEIMLVVAGEADETE</sequence>
<comment type="function">
    <text evidence="1">FliG is one of three proteins (FliG, FliN, FliM) that forms the rotor-mounted switch complex (C ring), located at the base of the basal body. This complex interacts with the CheY and CheZ chemotaxis proteins, in addition to contacting components of the motor that determine the direction of flagellar rotation.</text>
</comment>
<organism evidence="4 5">
    <name type="scientific">Jannaschia ovalis</name>
    <dbReference type="NCBI Taxonomy" id="3038773"/>
    <lineage>
        <taxon>Bacteria</taxon>
        <taxon>Pseudomonadati</taxon>
        <taxon>Pseudomonadota</taxon>
        <taxon>Alphaproteobacteria</taxon>
        <taxon>Rhodobacterales</taxon>
        <taxon>Roseobacteraceae</taxon>
        <taxon>Jannaschia</taxon>
    </lineage>
</organism>
<evidence type="ECO:0000259" key="2">
    <source>
        <dbReference type="Pfam" id="PF01706"/>
    </source>
</evidence>
<dbReference type="InterPro" id="IPR023087">
    <property type="entry name" value="Flg_Motor_Flig_C"/>
</dbReference>
<feature type="domain" description="Flagellar motor switch protein FliG middle" evidence="3">
    <location>
        <begin position="107"/>
        <end position="176"/>
    </location>
</feature>
<dbReference type="Proteomes" id="UP001243420">
    <property type="component" value="Chromosome"/>
</dbReference>
<dbReference type="SUPFAM" id="SSF48029">
    <property type="entry name" value="FliG"/>
    <property type="match status" value="1"/>
</dbReference>
<gene>
    <name evidence="4" type="ORF">P8627_00970</name>
</gene>
<dbReference type="PANTHER" id="PTHR30534">
    <property type="entry name" value="FLAGELLAR MOTOR SWITCH PROTEIN FLIG"/>
    <property type="match status" value="1"/>
</dbReference>
<accession>A0ABY8LC07</accession>